<reference evidence="2 3" key="1">
    <citation type="journal article" date="2007" name="Genome Res.">
        <title>Genome characteristics of facultatively symbiotic Frankia sp. strains reflect host range and host plant biogeography.</title>
        <authorList>
            <person name="Normand P."/>
            <person name="Lapierre P."/>
            <person name="Tisa L.S."/>
            <person name="Gogarten J.P."/>
            <person name="Alloisio N."/>
            <person name="Bagnarol E."/>
            <person name="Bassi C.A."/>
            <person name="Berry A.M."/>
            <person name="Bickhart D.M."/>
            <person name="Choisne N."/>
            <person name="Couloux A."/>
            <person name="Cournoyer B."/>
            <person name="Cruveiller S."/>
            <person name="Daubin V."/>
            <person name="Demange N."/>
            <person name="Francino M.P."/>
            <person name="Goltsman E."/>
            <person name="Huang Y."/>
            <person name="Kopp O.R."/>
            <person name="Labarre L."/>
            <person name="Lapidus A."/>
            <person name="Lavire C."/>
            <person name="Marechal J."/>
            <person name="Martinez M."/>
            <person name="Mastronunzio J.E."/>
            <person name="Mullin B.C."/>
            <person name="Niemann J."/>
            <person name="Pujic P."/>
            <person name="Rawnsley T."/>
            <person name="Rouy Z."/>
            <person name="Schenowitz C."/>
            <person name="Sellstedt A."/>
            <person name="Tavares F."/>
            <person name="Tomkins J.P."/>
            <person name="Vallenet D."/>
            <person name="Valverde C."/>
            <person name="Wall L.G."/>
            <person name="Wang Y."/>
            <person name="Medigue C."/>
            <person name="Benson D.R."/>
        </authorList>
    </citation>
    <scope>NUCLEOTIDE SEQUENCE [LARGE SCALE GENOMIC DNA]</scope>
    <source>
        <strain evidence="3">DSM 45986 / CECT 9034 / ACN14a</strain>
    </source>
</reference>
<dbReference type="RefSeq" id="WP_011603163.1">
    <property type="nucleotide sequence ID" value="NC_008278.1"/>
</dbReference>
<name>Q0RP93_FRAAA</name>
<dbReference type="PANTHER" id="PTHR33979:SF2">
    <property type="entry name" value="PEPTIDASE M50B-LIKE-DOMAIN-CONTAINING PROTEIN"/>
    <property type="match status" value="1"/>
</dbReference>
<proteinExistence type="predicted"/>
<feature type="transmembrane region" description="Helical" evidence="1">
    <location>
        <begin position="21"/>
        <end position="39"/>
    </location>
</feature>
<protein>
    <submittedName>
        <fullName evidence="2">Integral membrane protein</fullName>
    </submittedName>
</protein>
<keyword evidence="1" id="KW-0472">Membrane</keyword>
<dbReference type="eggNOG" id="ENOG502ZBQ3">
    <property type="taxonomic scope" value="Bacteria"/>
</dbReference>
<sequence>MSEGSGRVEILRRSIEAQAAPPQWVFVVAAVLAAVTVLSDRLWPVARHVITIAHEGGHALAAVASGRRLAGVRLHSDTSGVTVSSGRPTGPGVIATVAAGYPTPSLIGLGAAALLATGRTSLVLQLCVAMLLAMLVVIRNGFGVMSLVVSTAAILAVSWFAPPTARAGFAAYVACFLLLGGLRPVVEVQRQRRRRRGRDSDPDQLARLTGLPPGFWVGLFGLTGLACLAGGGGLLFG</sequence>
<gene>
    <name evidence="2" type="ordered locus">FRAAL1991</name>
</gene>
<organism evidence="2 3">
    <name type="scientific">Frankia alni (strain DSM 45986 / CECT 9034 / ACN14a)</name>
    <dbReference type="NCBI Taxonomy" id="326424"/>
    <lineage>
        <taxon>Bacteria</taxon>
        <taxon>Bacillati</taxon>
        <taxon>Actinomycetota</taxon>
        <taxon>Actinomycetes</taxon>
        <taxon>Frankiales</taxon>
        <taxon>Frankiaceae</taxon>
        <taxon>Frankia</taxon>
    </lineage>
</organism>
<feature type="transmembrane region" description="Helical" evidence="1">
    <location>
        <begin position="167"/>
        <end position="186"/>
    </location>
</feature>
<dbReference type="Proteomes" id="UP000000657">
    <property type="component" value="Chromosome"/>
</dbReference>
<dbReference type="KEGG" id="fal:FRAAL1991"/>
<accession>Q0RP93</accession>
<dbReference type="InterPro" id="IPR049500">
    <property type="entry name" value="Peptidase_M50B-like"/>
</dbReference>
<evidence type="ECO:0000313" key="3">
    <source>
        <dbReference type="Proteomes" id="UP000000657"/>
    </source>
</evidence>
<keyword evidence="3" id="KW-1185">Reference proteome</keyword>
<keyword evidence="1" id="KW-1133">Transmembrane helix</keyword>
<evidence type="ECO:0000313" key="2">
    <source>
        <dbReference type="EMBL" id="CAJ60640.1"/>
    </source>
</evidence>
<dbReference type="HOGENOM" id="CLU_088222_0_0_11"/>
<keyword evidence="1" id="KW-0812">Transmembrane</keyword>
<dbReference type="AlphaFoldDB" id="Q0RP93"/>
<feature type="transmembrane region" description="Helical" evidence="1">
    <location>
        <begin position="215"/>
        <end position="236"/>
    </location>
</feature>
<dbReference type="STRING" id="326424.FRAAL1991"/>
<dbReference type="PANTHER" id="PTHR33979">
    <property type="entry name" value="OS02G0221600 PROTEIN"/>
    <property type="match status" value="1"/>
</dbReference>
<feature type="transmembrane region" description="Helical" evidence="1">
    <location>
        <begin position="142"/>
        <end position="161"/>
    </location>
</feature>
<dbReference type="Pfam" id="PF13398">
    <property type="entry name" value="Peptidase_M50B"/>
    <property type="match status" value="1"/>
</dbReference>
<dbReference type="EMBL" id="CT573213">
    <property type="protein sequence ID" value="CAJ60640.1"/>
    <property type="molecule type" value="Genomic_DNA"/>
</dbReference>
<evidence type="ECO:0000256" key="1">
    <source>
        <dbReference type="SAM" id="Phobius"/>
    </source>
</evidence>